<comment type="cofactor">
    <cofactor evidence="7">
        <name>Zn(2+)</name>
        <dbReference type="ChEBI" id="CHEBI:29105"/>
    </cofactor>
    <text evidence="7">Binds 2 Zn(2+) ions per subunit.</text>
</comment>
<comment type="similarity">
    <text evidence="1">Belongs to the peptidase M10A family.</text>
</comment>
<evidence type="ECO:0000256" key="6">
    <source>
        <dbReference type="PIRSR" id="PIRSR621190-1"/>
    </source>
</evidence>
<evidence type="ECO:0000256" key="7">
    <source>
        <dbReference type="PIRSR" id="PIRSR621190-2"/>
    </source>
</evidence>
<feature type="binding site" evidence="7">
    <location>
        <position position="198"/>
    </location>
    <ligand>
        <name>Zn(2+)</name>
        <dbReference type="ChEBI" id="CHEBI:29105"/>
        <label>1</label>
    </ligand>
</feature>
<evidence type="ECO:0000313" key="10">
    <source>
        <dbReference type="Proteomes" id="UP000094527"/>
    </source>
</evidence>
<accession>A0A1D2M5S2</accession>
<feature type="binding site" evidence="7">
    <location>
        <position position="212"/>
    </location>
    <ligand>
        <name>Ca(2+)</name>
        <dbReference type="ChEBI" id="CHEBI:29108"/>
        <label>1</label>
    </ligand>
</feature>
<dbReference type="EMBL" id="LJIJ01003770">
    <property type="protein sequence ID" value="ODM88319.1"/>
    <property type="molecule type" value="Genomic_DNA"/>
</dbReference>
<keyword evidence="10" id="KW-1185">Reference proteome</keyword>
<evidence type="ECO:0000256" key="1">
    <source>
        <dbReference type="ARBA" id="ARBA00010370"/>
    </source>
</evidence>
<keyword evidence="7" id="KW-0106">Calcium</keyword>
<feature type="binding site" evidence="7">
    <location>
        <position position="236"/>
    </location>
    <ligand>
        <name>Zn(2+)</name>
        <dbReference type="ChEBI" id="CHEBI:29105"/>
        <label>2</label>
        <note>catalytic</note>
    </ligand>
</feature>
<feature type="binding site" evidence="7">
    <location>
        <position position="214"/>
    </location>
    <ligand>
        <name>Ca(2+)</name>
        <dbReference type="ChEBI" id="CHEBI:29108"/>
        <label>3</label>
    </ligand>
</feature>
<sequence length="312" mass="35571">MNIPVLSDDSSRKESCTSYFNMWHPRLPFFWVTLQLWIDYGTPVSITLENDSNFFERNGDTFVENETGAITGIVEPNVARQTDRGALKIQHSLRPVFLEKLESSEIGENVTYCWVRSRWGMQHLSYTISKYPRRTQLLGGKKRVDEVFERAFGIWENASALTFIRTTTRWPDIDIPFDSGWHNWFCKPFDGQNGVLAHASSPRHGAHIHFDDDEIWTVDSYDGINLLQVAVHEAGHAIGIDHSEVAASAMAPRYRSYNPNFELDADDVEAVRALYEKMLPSTDDSQEDALPIIITVVVGCLFNGFADYWANL</sequence>
<comment type="cofactor">
    <cofactor evidence="7">
        <name>Ca(2+)</name>
        <dbReference type="ChEBI" id="CHEBI:29108"/>
    </cofactor>
    <text evidence="7">Can bind about 5 Ca(2+) ions per subunit.</text>
</comment>
<dbReference type="GO" id="GO:0008270">
    <property type="term" value="F:zinc ion binding"/>
    <property type="evidence" value="ECO:0007669"/>
    <property type="project" value="InterPro"/>
</dbReference>
<keyword evidence="3 7" id="KW-0479">Metal-binding</keyword>
<keyword evidence="2" id="KW-0645">Protease</keyword>
<feature type="binding site" evidence="7">
    <location>
        <position position="242"/>
    </location>
    <ligand>
        <name>Zn(2+)</name>
        <dbReference type="ChEBI" id="CHEBI:29105"/>
        <label>2</label>
        <note>catalytic</note>
    </ligand>
</feature>
<keyword evidence="4" id="KW-0378">Hydrolase</keyword>
<dbReference type="AlphaFoldDB" id="A0A1D2M5S2"/>
<feature type="binding site" evidence="7">
    <location>
        <position position="209"/>
    </location>
    <ligand>
        <name>Zn(2+)</name>
        <dbReference type="ChEBI" id="CHEBI:29105"/>
        <label>1</label>
    </ligand>
</feature>
<dbReference type="GO" id="GO:0006508">
    <property type="term" value="P:proteolysis"/>
    <property type="evidence" value="ECO:0007669"/>
    <property type="project" value="UniProtKB-KW"/>
</dbReference>
<dbReference type="InterPro" id="IPR006026">
    <property type="entry name" value="Peptidase_Metallo"/>
</dbReference>
<feature type="active site" evidence="6">
    <location>
        <position position="233"/>
    </location>
</feature>
<dbReference type="Pfam" id="PF00413">
    <property type="entry name" value="Peptidase_M10"/>
    <property type="match status" value="1"/>
</dbReference>
<dbReference type="STRING" id="48709.A0A1D2M5S2"/>
<dbReference type="PRINTS" id="PR00138">
    <property type="entry name" value="MATRIXIN"/>
</dbReference>
<dbReference type="InterPro" id="IPR033739">
    <property type="entry name" value="M10A_MMP"/>
</dbReference>
<dbReference type="Proteomes" id="UP000094527">
    <property type="component" value="Unassembled WGS sequence"/>
</dbReference>
<feature type="binding site" evidence="7">
    <location>
        <position position="211"/>
    </location>
    <ligand>
        <name>Ca(2+)</name>
        <dbReference type="ChEBI" id="CHEBI:29108"/>
        <label>3</label>
    </ligand>
</feature>
<evidence type="ECO:0000256" key="4">
    <source>
        <dbReference type="ARBA" id="ARBA00022801"/>
    </source>
</evidence>
<evidence type="ECO:0000256" key="5">
    <source>
        <dbReference type="ARBA" id="ARBA00022833"/>
    </source>
</evidence>
<dbReference type="PANTHER" id="PTHR10201">
    <property type="entry name" value="MATRIX METALLOPROTEINASE"/>
    <property type="match status" value="1"/>
</dbReference>
<feature type="domain" description="Peptidase metallopeptidase" evidence="8">
    <location>
        <begin position="115"/>
        <end position="277"/>
    </location>
</feature>
<dbReference type="GO" id="GO:0030574">
    <property type="term" value="P:collagen catabolic process"/>
    <property type="evidence" value="ECO:0007669"/>
    <property type="project" value="TreeGrafter"/>
</dbReference>
<evidence type="ECO:0000259" key="8">
    <source>
        <dbReference type="SMART" id="SM00235"/>
    </source>
</evidence>
<dbReference type="CDD" id="cd04278">
    <property type="entry name" value="ZnMc_MMP"/>
    <property type="match status" value="1"/>
</dbReference>
<protein>
    <submittedName>
        <fullName evidence="9">Macrophage metalloelastase</fullName>
    </submittedName>
</protein>
<comment type="caution">
    <text evidence="9">The sequence shown here is derived from an EMBL/GenBank/DDBJ whole genome shotgun (WGS) entry which is preliminary data.</text>
</comment>
<dbReference type="OrthoDB" id="406838at2759"/>
<organism evidence="9 10">
    <name type="scientific">Orchesella cincta</name>
    <name type="common">Springtail</name>
    <name type="synonym">Podura cincta</name>
    <dbReference type="NCBI Taxonomy" id="48709"/>
    <lineage>
        <taxon>Eukaryota</taxon>
        <taxon>Metazoa</taxon>
        <taxon>Ecdysozoa</taxon>
        <taxon>Arthropoda</taxon>
        <taxon>Hexapoda</taxon>
        <taxon>Collembola</taxon>
        <taxon>Entomobryomorpha</taxon>
        <taxon>Entomobryoidea</taxon>
        <taxon>Orchesellidae</taxon>
        <taxon>Orchesellinae</taxon>
        <taxon>Orchesella</taxon>
    </lineage>
</organism>
<feature type="binding site" evidence="7">
    <location>
        <position position="214"/>
    </location>
    <ligand>
        <name>Ca(2+)</name>
        <dbReference type="ChEBI" id="CHEBI:29108"/>
        <label>1</label>
    </ligand>
</feature>
<reference evidence="9 10" key="1">
    <citation type="journal article" date="2016" name="Genome Biol. Evol.">
        <title>Gene Family Evolution Reflects Adaptation to Soil Environmental Stressors in the Genome of the Collembolan Orchesella cincta.</title>
        <authorList>
            <person name="Faddeeva-Vakhrusheva A."/>
            <person name="Derks M.F."/>
            <person name="Anvar S.Y."/>
            <person name="Agamennone V."/>
            <person name="Suring W."/>
            <person name="Smit S."/>
            <person name="van Straalen N.M."/>
            <person name="Roelofs D."/>
        </authorList>
    </citation>
    <scope>NUCLEOTIDE SEQUENCE [LARGE SCALE GENOMIC DNA]</scope>
    <source>
        <tissue evidence="9">Mixed pool</tissue>
    </source>
</reference>
<proteinExistence type="inferred from homology"/>
<feature type="binding site" evidence="7">
    <location>
        <position position="172"/>
    </location>
    <ligand>
        <name>Ca(2+)</name>
        <dbReference type="ChEBI" id="CHEBI:29108"/>
        <label>2</label>
    </ligand>
</feature>
<evidence type="ECO:0000256" key="2">
    <source>
        <dbReference type="ARBA" id="ARBA00022670"/>
    </source>
</evidence>
<dbReference type="SMART" id="SM00235">
    <property type="entry name" value="ZnMc"/>
    <property type="match status" value="1"/>
</dbReference>
<dbReference type="Gene3D" id="3.40.390.10">
    <property type="entry name" value="Collagenase (Catalytic Domain)"/>
    <property type="match status" value="1"/>
</dbReference>
<dbReference type="GO" id="GO:0030198">
    <property type="term" value="P:extracellular matrix organization"/>
    <property type="evidence" value="ECO:0007669"/>
    <property type="project" value="TreeGrafter"/>
</dbReference>
<feature type="binding site" evidence="7">
    <location>
        <position position="250"/>
    </location>
    <ligand>
        <name>Zn(2+)</name>
        <dbReference type="ChEBI" id="CHEBI:29105"/>
        <label>2</label>
        <note>catalytic</note>
    </ligand>
</feature>
<feature type="binding site" evidence="7">
    <location>
        <position position="191"/>
    </location>
    <ligand>
        <name>Ca(2+)</name>
        <dbReference type="ChEBI" id="CHEBI:29108"/>
        <label>3</label>
    </ligand>
</feature>
<dbReference type="SUPFAM" id="SSF55486">
    <property type="entry name" value="Metalloproteases ('zincins'), catalytic domain"/>
    <property type="match status" value="1"/>
</dbReference>
<dbReference type="GO" id="GO:0004222">
    <property type="term" value="F:metalloendopeptidase activity"/>
    <property type="evidence" value="ECO:0007669"/>
    <property type="project" value="InterPro"/>
</dbReference>
<feature type="binding site" evidence="7">
    <location>
        <position position="182"/>
    </location>
    <ligand>
        <name>Zn(2+)</name>
        <dbReference type="ChEBI" id="CHEBI:29105"/>
        <label>1</label>
    </ligand>
</feature>
<feature type="binding site" evidence="7">
    <location>
        <position position="232"/>
    </location>
    <ligand>
        <name>Zn(2+)</name>
        <dbReference type="ChEBI" id="CHEBI:29105"/>
        <label>2</label>
        <note>catalytic</note>
    </ligand>
</feature>
<dbReference type="InterPro" id="IPR021190">
    <property type="entry name" value="Pept_M10A"/>
</dbReference>
<dbReference type="PANTHER" id="PTHR10201:SF310">
    <property type="entry name" value="MMP-LIKE PROTEIN"/>
    <property type="match status" value="1"/>
</dbReference>
<feature type="binding site" evidence="7">
    <location>
        <position position="190"/>
    </location>
    <ligand>
        <name>Ca(2+)</name>
        <dbReference type="ChEBI" id="CHEBI:29108"/>
        <label>3</label>
    </ligand>
</feature>
<dbReference type="InterPro" id="IPR024079">
    <property type="entry name" value="MetalloPept_cat_dom_sf"/>
</dbReference>
<name>A0A1D2M5S2_ORCCI</name>
<evidence type="ECO:0000256" key="3">
    <source>
        <dbReference type="ARBA" id="ARBA00022723"/>
    </source>
</evidence>
<gene>
    <name evidence="9" type="ORF">Ocin01_18363</name>
</gene>
<dbReference type="InterPro" id="IPR001818">
    <property type="entry name" value="Pept_M10_metallopeptidase"/>
</dbReference>
<keyword evidence="5 7" id="KW-0862">Zinc</keyword>
<evidence type="ECO:0000313" key="9">
    <source>
        <dbReference type="EMBL" id="ODM88319.1"/>
    </source>
</evidence>
<dbReference type="GO" id="GO:0031012">
    <property type="term" value="C:extracellular matrix"/>
    <property type="evidence" value="ECO:0007669"/>
    <property type="project" value="InterPro"/>
</dbReference>